<keyword evidence="3" id="KW-1185">Reference proteome</keyword>
<sequence length="224" mass="24978">MAFRDGNHTIPEHSPDVEQATEVDSERSPQLDLVKCRCRCGCACNSSRPNDELTEEGGGAEFEDEMSVDGEEGADKETEFGDMGSMTPLVVRLILARHQRCTCSDTPRPYACCRTMSSDDHPTPGGSMLVRLSPSQRTMSTVSLLSQSSNDEMSLHSSGIIYQAGTQFEQGEAQSVPEYHFVRTPLRVVPEPEFPFMFEITVHYPDELEIETGATHDFPMYDLW</sequence>
<dbReference type="EMBL" id="JAUTXT010000014">
    <property type="protein sequence ID" value="KAK3675470.1"/>
    <property type="molecule type" value="Genomic_DNA"/>
</dbReference>
<feature type="compositionally biased region" description="Acidic residues" evidence="1">
    <location>
        <begin position="61"/>
        <end position="72"/>
    </location>
</feature>
<feature type="compositionally biased region" description="Basic and acidic residues" evidence="1">
    <location>
        <begin position="1"/>
        <end position="16"/>
    </location>
</feature>
<protein>
    <submittedName>
        <fullName evidence="2">Uncharacterized protein</fullName>
    </submittedName>
</protein>
<evidence type="ECO:0000256" key="1">
    <source>
        <dbReference type="SAM" id="MobiDB-lite"/>
    </source>
</evidence>
<feature type="region of interest" description="Disordered" evidence="1">
    <location>
        <begin position="48"/>
        <end position="83"/>
    </location>
</feature>
<gene>
    <name evidence="2" type="ORF">LTR78_004553</name>
</gene>
<accession>A0AAE0WPL3</accession>
<feature type="region of interest" description="Disordered" evidence="1">
    <location>
        <begin position="1"/>
        <end position="26"/>
    </location>
</feature>
<evidence type="ECO:0000313" key="3">
    <source>
        <dbReference type="Proteomes" id="UP001274830"/>
    </source>
</evidence>
<evidence type="ECO:0000313" key="2">
    <source>
        <dbReference type="EMBL" id="KAK3675470.1"/>
    </source>
</evidence>
<name>A0AAE0WPL3_9PEZI</name>
<organism evidence="2 3">
    <name type="scientific">Recurvomyces mirabilis</name>
    <dbReference type="NCBI Taxonomy" id="574656"/>
    <lineage>
        <taxon>Eukaryota</taxon>
        <taxon>Fungi</taxon>
        <taxon>Dikarya</taxon>
        <taxon>Ascomycota</taxon>
        <taxon>Pezizomycotina</taxon>
        <taxon>Dothideomycetes</taxon>
        <taxon>Dothideomycetidae</taxon>
        <taxon>Mycosphaerellales</taxon>
        <taxon>Teratosphaeriaceae</taxon>
        <taxon>Recurvomyces</taxon>
    </lineage>
</organism>
<proteinExistence type="predicted"/>
<comment type="caution">
    <text evidence="2">The sequence shown here is derived from an EMBL/GenBank/DDBJ whole genome shotgun (WGS) entry which is preliminary data.</text>
</comment>
<dbReference type="Proteomes" id="UP001274830">
    <property type="component" value="Unassembled WGS sequence"/>
</dbReference>
<reference evidence="2" key="1">
    <citation type="submission" date="2023-07" db="EMBL/GenBank/DDBJ databases">
        <title>Black Yeasts Isolated from many extreme environments.</title>
        <authorList>
            <person name="Coleine C."/>
            <person name="Stajich J.E."/>
            <person name="Selbmann L."/>
        </authorList>
    </citation>
    <scope>NUCLEOTIDE SEQUENCE</scope>
    <source>
        <strain evidence="2">CCFEE 5485</strain>
    </source>
</reference>
<dbReference type="AlphaFoldDB" id="A0AAE0WPL3"/>